<dbReference type="EMBL" id="CP034464">
    <property type="protein sequence ID" value="AZP11900.1"/>
    <property type="molecule type" value="Genomic_DNA"/>
</dbReference>
<dbReference type="KEGG" id="upv:EJN92_07725"/>
<dbReference type="Proteomes" id="UP000275663">
    <property type="component" value="Chromosome"/>
</dbReference>
<accession>A0A3S9HIF1</accession>
<feature type="chain" id="PRO_5019487281" description="Transporter substrate-binding domain-containing protein" evidence="1">
    <location>
        <begin position="35"/>
        <end position="274"/>
    </location>
</feature>
<evidence type="ECO:0000256" key="1">
    <source>
        <dbReference type="SAM" id="SignalP"/>
    </source>
</evidence>
<dbReference type="AlphaFoldDB" id="A0A3S9HIF1"/>
<gene>
    <name evidence="2" type="ORF">EJN92_07725</name>
</gene>
<evidence type="ECO:0000313" key="2">
    <source>
        <dbReference type="EMBL" id="AZP11900.1"/>
    </source>
</evidence>
<name>A0A3S9HIF1_9BURK</name>
<reference evidence="2 3" key="1">
    <citation type="journal article" date="2011" name="Int. J. Syst. Evol. Microbiol.">
        <title>Description of Undibacterium oligocarboniphilum sp. nov., isolated from purified water, and Undibacterium pigrum strain CCUG 49012 as the type strain of Undibacterium parvum sp. nov., and emended descriptions of the genus Undibacterium and the species Undibacterium pigrum.</title>
        <authorList>
            <person name="Eder W."/>
            <person name="Wanner G."/>
            <person name="Ludwig W."/>
            <person name="Busse H.J."/>
            <person name="Ziemke-Kageler F."/>
            <person name="Lang E."/>
        </authorList>
    </citation>
    <scope>NUCLEOTIDE SEQUENCE [LARGE SCALE GENOMIC DNA]</scope>
    <source>
        <strain evidence="2 3">DSM 23061</strain>
    </source>
</reference>
<keyword evidence="3" id="KW-1185">Reference proteome</keyword>
<organism evidence="2 3">
    <name type="scientific">Undibacterium parvum</name>
    <dbReference type="NCBI Taxonomy" id="401471"/>
    <lineage>
        <taxon>Bacteria</taxon>
        <taxon>Pseudomonadati</taxon>
        <taxon>Pseudomonadota</taxon>
        <taxon>Betaproteobacteria</taxon>
        <taxon>Burkholderiales</taxon>
        <taxon>Oxalobacteraceae</taxon>
        <taxon>Undibacterium</taxon>
    </lineage>
</organism>
<dbReference type="SUPFAM" id="SSF53850">
    <property type="entry name" value="Periplasmic binding protein-like II"/>
    <property type="match status" value="1"/>
</dbReference>
<protein>
    <recommendedName>
        <fullName evidence="4">Transporter substrate-binding domain-containing protein</fullName>
    </recommendedName>
</protein>
<feature type="signal peptide" evidence="1">
    <location>
        <begin position="1"/>
        <end position="34"/>
    </location>
</feature>
<sequence>MLKHALGPRMLSARICFALLLAGLAWSCCVPADAVETELPTRFIMGANTEATSLHGSWNRRIFTEAFRRLGIALEVRVAPLKRLELLMSKGEIDGEMSRAPAYGLQHPELLQVDVVFAQVVFSLYGLKSIPGVSQLEDLRNTNYQGIYRRGVLLCEKELTPLLPARQLTATNSALQGVAMLKLGHGDFFCDVSSSLENEQYSQDFAKFIDLKKLFDISSPVPLNPYLAHKHLALLPRLSATLKQMEKEGLIAKYRQEAEAQMHQLYSLPAADKK</sequence>
<proteinExistence type="predicted"/>
<keyword evidence="1" id="KW-0732">Signal</keyword>
<evidence type="ECO:0000313" key="3">
    <source>
        <dbReference type="Proteomes" id="UP000275663"/>
    </source>
</evidence>
<dbReference type="RefSeq" id="WP_126127282.1">
    <property type="nucleotide sequence ID" value="NZ_CP034464.1"/>
</dbReference>
<evidence type="ECO:0008006" key="4">
    <source>
        <dbReference type="Google" id="ProtNLM"/>
    </source>
</evidence>